<sequence length="185" mass="20431">MADHVDSSTLINPPAMADPSEIDLEAGPTDQIQCRIGLETDDLVVVSFNFPEYTWSMEETEAALDELVELLRASEVIASLAYLVYLIGSYQQSWLRLSWRFDSALSFYYISEEYERRINNSRETSAAAEGGGRGGGGDHLEISFAASNFVQKLSGKVVKKMELVNWSLEPKTQIGLAASDGFFSA</sequence>
<dbReference type="PANTHER" id="PTHR36067:SF1">
    <property type="entry name" value="EXPRESSED PROTEIN"/>
    <property type="match status" value="1"/>
</dbReference>
<accession>A0A7J7CV88</accession>
<name>A0A7J7CV88_TRIWF</name>
<comment type="caution">
    <text evidence="1">The sequence shown here is derived from an EMBL/GenBank/DDBJ whole genome shotgun (WGS) entry which is preliminary data.</text>
</comment>
<dbReference type="PANTHER" id="PTHR36067">
    <property type="entry name" value="EXPRESSED PROTEIN"/>
    <property type="match status" value="1"/>
</dbReference>
<evidence type="ECO:0000313" key="1">
    <source>
        <dbReference type="EMBL" id="KAF5737879.1"/>
    </source>
</evidence>
<keyword evidence="2" id="KW-1185">Reference proteome</keyword>
<proteinExistence type="predicted"/>
<dbReference type="AlphaFoldDB" id="A0A7J7CV88"/>
<evidence type="ECO:0000313" key="2">
    <source>
        <dbReference type="Proteomes" id="UP000593562"/>
    </source>
</evidence>
<dbReference type="Proteomes" id="UP000593562">
    <property type="component" value="Unassembled WGS sequence"/>
</dbReference>
<reference evidence="1 2" key="1">
    <citation type="journal article" date="2020" name="Nat. Commun.">
        <title>Genome of Tripterygium wilfordii and identification of cytochrome P450 involved in triptolide biosynthesis.</title>
        <authorList>
            <person name="Tu L."/>
            <person name="Su P."/>
            <person name="Zhang Z."/>
            <person name="Gao L."/>
            <person name="Wang J."/>
            <person name="Hu T."/>
            <person name="Zhou J."/>
            <person name="Zhang Y."/>
            <person name="Zhao Y."/>
            <person name="Liu Y."/>
            <person name="Song Y."/>
            <person name="Tong Y."/>
            <person name="Lu Y."/>
            <person name="Yang J."/>
            <person name="Xu C."/>
            <person name="Jia M."/>
            <person name="Peters R.J."/>
            <person name="Huang L."/>
            <person name="Gao W."/>
        </authorList>
    </citation>
    <scope>NUCLEOTIDE SEQUENCE [LARGE SCALE GENOMIC DNA]</scope>
    <source>
        <strain evidence="2">cv. XIE 37</strain>
        <tissue evidence="1">Leaf</tissue>
    </source>
</reference>
<gene>
    <name evidence="1" type="ORF">HS088_TW13G00770</name>
</gene>
<dbReference type="EMBL" id="JAAARO010000013">
    <property type="protein sequence ID" value="KAF5737879.1"/>
    <property type="molecule type" value="Genomic_DNA"/>
</dbReference>
<protein>
    <submittedName>
        <fullName evidence="1">Uncharacterized protein</fullName>
    </submittedName>
</protein>
<organism evidence="1 2">
    <name type="scientific">Tripterygium wilfordii</name>
    <name type="common">Thunder God vine</name>
    <dbReference type="NCBI Taxonomy" id="458696"/>
    <lineage>
        <taxon>Eukaryota</taxon>
        <taxon>Viridiplantae</taxon>
        <taxon>Streptophyta</taxon>
        <taxon>Embryophyta</taxon>
        <taxon>Tracheophyta</taxon>
        <taxon>Spermatophyta</taxon>
        <taxon>Magnoliopsida</taxon>
        <taxon>eudicotyledons</taxon>
        <taxon>Gunneridae</taxon>
        <taxon>Pentapetalae</taxon>
        <taxon>rosids</taxon>
        <taxon>fabids</taxon>
        <taxon>Celastrales</taxon>
        <taxon>Celastraceae</taxon>
        <taxon>Tripterygium</taxon>
    </lineage>
</organism>
<dbReference type="InParanoid" id="A0A7J7CV88"/>